<dbReference type="InterPro" id="IPR043504">
    <property type="entry name" value="Peptidase_S1_PA_chymotrypsin"/>
</dbReference>
<dbReference type="Gene3D" id="2.40.10.10">
    <property type="entry name" value="Trypsin-like serine proteases"/>
    <property type="match status" value="2"/>
</dbReference>
<dbReference type="InterPro" id="IPR018114">
    <property type="entry name" value="TRYPSIN_HIS"/>
</dbReference>
<keyword evidence="3" id="KW-0720">Serine protease</keyword>
<keyword evidence="6" id="KW-1185">Reference proteome</keyword>
<feature type="domain" description="Peptidase S1" evidence="4">
    <location>
        <begin position="108"/>
        <end position="359"/>
    </location>
</feature>
<dbReference type="InterPro" id="IPR051487">
    <property type="entry name" value="Ser/Thr_Proteases_Immune/Dev"/>
</dbReference>
<dbReference type="AlphaFoldDB" id="A0A7R9QG63"/>
<dbReference type="FunFam" id="2.40.10.10:FF:000068">
    <property type="entry name" value="transmembrane protease serine 2"/>
    <property type="match status" value="1"/>
</dbReference>
<dbReference type="EMBL" id="CAJPVJ010001728">
    <property type="protein sequence ID" value="CAG2165208.1"/>
    <property type="molecule type" value="Genomic_DNA"/>
</dbReference>
<gene>
    <name evidence="5" type="ORF">ONB1V03_LOCUS4753</name>
</gene>
<evidence type="ECO:0000313" key="6">
    <source>
        <dbReference type="Proteomes" id="UP000728032"/>
    </source>
</evidence>
<dbReference type="SMART" id="SM00020">
    <property type="entry name" value="Tryp_SPc"/>
    <property type="match status" value="2"/>
</dbReference>
<evidence type="ECO:0000313" key="5">
    <source>
        <dbReference type="EMBL" id="CAD7644581.1"/>
    </source>
</evidence>
<name>A0A7R9QG63_9ACAR</name>
<comment type="similarity">
    <text evidence="2">Belongs to the peptidase S1 family. CLIP subfamily.</text>
</comment>
<dbReference type="InterPro" id="IPR001314">
    <property type="entry name" value="Peptidase_S1A"/>
</dbReference>
<dbReference type="InterPro" id="IPR009003">
    <property type="entry name" value="Peptidase_S1_PA"/>
</dbReference>
<dbReference type="PRINTS" id="PR00722">
    <property type="entry name" value="CHYMOTRYPSIN"/>
</dbReference>
<evidence type="ECO:0000256" key="1">
    <source>
        <dbReference type="ARBA" id="ARBA00023157"/>
    </source>
</evidence>
<dbReference type="GO" id="GO:0004252">
    <property type="term" value="F:serine-type endopeptidase activity"/>
    <property type="evidence" value="ECO:0007669"/>
    <property type="project" value="InterPro"/>
</dbReference>
<dbReference type="InterPro" id="IPR001254">
    <property type="entry name" value="Trypsin_dom"/>
</dbReference>
<dbReference type="Proteomes" id="UP000728032">
    <property type="component" value="Unassembled WGS sequence"/>
</dbReference>
<dbReference type="PROSITE" id="PS00135">
    <property type="entry name" value="TRYPSIN_SER"/>
    <property type="match status" value="2"/>
</dbReference>
<dbReference type="OrthoDB" id="10061449at2759"/>
<evidence type="ECO:0000256" key="2">
    <source>
        <dbReference type="ARBA" id="ARBA00024195"/>
    </source>
</evidence>
<keyword evidence="1" id="KW-1015">Disulfide bond</keyword>
<dbReference type="GO" id="GO:0006508">
    <property type="term" value="P:proteolysis"/>
    <property type="evidence" value="ECO:0007669"/>
    <property type="project" value="UniProtKB-KW"/>
</dbReference>
<accession>A0A7R9QG63</accession>
<dbReference type="PROSITE" id="PS00134">
    <property type="entry name" value="TRYPSIN_HIS"/>
    <property type="match status" value="2"/>
</dbReference>
<protein>
    <recommendedName>
        <fullName evidence="4">Peptidase S1 domain-containing protein</fullName>
    </recommendedName>
</protein>
<dbReference type="EMBL" id="OC916553">
    <property type="protein sequence ID" value="CAD7644581.1"/>
    <property type="molecule type" value="Genomic_DNA"/>
</dbReference>
<dbReference type="InterPro" id="IPR033116">
    <property type="entry name" value="TRYPSIN_SER"/>
</dbReference>
<dbReference type="PROSITE" id="PS50240">
    <property type="entry name" value="TRYPSIN_DOM"/>
    <property type="match status" value="2"/>
</dbReference>
<keyword evidence="3" id="KW-0378">Hydrolase</keyword>
<dbReference type="SUPFAM" id="SSF50494">
    <property type="entry name" value="Trypsin-like serine proteases"/>
    <property type="match status" value="2"/>
</dbReference>
<dbReference type="PANTHER" id="PTHR24256">
    <property type="entry name" value="TRYPTASE-RELATED"/>
    <property type="match status" value="1"/>
</dbReference>
<sequence>MALASTTCPLRRTVPLTVNLDKFLARIIRYHSSRYLWAPPESYGNRGRLAGVGVLGVSVGEGVGGGVEVRVVGEVPTVSIAVTVLKASDKCGLIGRAAIETGVPELRIVGGQAAGQTDDTNDLPFMVSLQFKRQHFCGGSILNERWVLTAGHCVDPLVVAGYGPSDVQLVMGTVRINSRTAKTYNGSLFVRSACYVKDPGHMYGDIALIKTDRDIEIDNKMIATICLPPQGVRPVVDDAIMAGWGVWTPDGTESANTLQKVNTKILSEDLCQMYDYFRNIGFNGQKPGKRLCVMNDISTGCRGDSGGPLIQVVNGKAYHMGIASYISVTLPLWNRCSEGNPIFYYKTSIYTDWIAKVIKDYAKDIKSRLSFLQMIASFQNDKNCGKLNSHKTRVQTRVVGGQAAEPNELPFMVSLQANDSSKNLKHFCGGSILNNRWILTAAHCVHPLINPKVKKPSDVYLVMGTNNSEVFNITHDMYKAEMLLVSGCFLLGSPFTDLLDGDIALIKTNKGIPINSDNFGTICLPPNNAEPGTDDVIIAGWGVSDPDVESPTKTLQRVDTKIVSEDLCQTYDYFRNVGLNGRVPGKRFCVMNEGSTGCRGDSGGPLIQVVNGKAYQLGVASYLSVTLPLWKRCLEGNPVYYFKTTGYINWITNVIKKYDNSSTPDKHIMVPC</sequence>
<evidence type="ECO:0000256" key="3">
    <source>
        <dbReference type="RuleBase" id="RU363034"/>
    </source>
</evidence>
<dbReference type="Pfam" id="PF00089">
    <property type="entry name" value="Trypsin"/>
    <property type="match status" value="2"/>
</dbReference>
<evidence type="ECO:0000259" key="4">
    <source>
        <dbReference type="PROSITE" id="PS50240"/>
    </source>
</evidence>
<organism evidence="5">
    <name type="scientific">Oppiella nova</name>
    <dbReference type="NCBI Taxonomy" id="334625"/>
    <lineage>
        <taxon>Eukaryota</taxon>
        <taxon>Metazoa</taxon>
        <taxon>Ecdysozoa</taxon>
        <taxon>Arthropoda</taxon>
        <taxon>Chelicerata</taxon>
        <taxon>Arachnida</taxon>
        <taxon>Acari</taxon>
        <taxon>Acariformes</taxon>
        <taxon>Sarcoptiformes</taxon>
        <taxon>Oribatida</taxon>
        <taxon>Brachypylina</taxon>
        <taxon>Oppioidea</taxon>
        <taxon>Oppiidae</taxon>
        <taxon>Oppiella</taxon>
    </lineage>
</organism>
<reference evidence="5" key="1">
    <citation type="submission" date="2020-11" db="EMBL/GenBank/DDBJ databases">
        <authorList>
            <person name="Tran Van P."/>
        </authorList>
    </citation>
    <scope>NUCLEOTIDE SEQUENCE</scope>
</reference>
<proteinExistence type="inferred from homology"/>
<keyword evidence="3" id="KW-0645">Protease</keyword>
<feature type="domain" description="Peptidase S1" evidence="4">
    <location>
        <begin position="398"/>
        <end position="656"/>
    </location>
</feature>
<dbReference type="CDD" id="cd00190">
    <property type="entry name" value="Tryp_SPc"/>
    <property type="match status" value="2"/>
</dbReference>